<dbReference type="EMBL" id="JAKOGI010000057">
    <property type="protein sequence ID" value="KAJ8446295.1"/>
    <property type="molecule type" value="Genomic_DNA"/>
</dbReference>
<proteinExistence type="predicted"/>
<organism evidence="1 2">
    <name type="scientific">Carnegiea gigantea</name>
    <dbReference type="NCBI Taxonomy" id="171969"/>
    <lineage>
        <taxon>Eukaryota</taxon>
        <taxon>Viridiplantae</taxon>
        <taxon>Streptophyta</taxon>
        <taxon>Embryophyta</taxon>
        <taxon>Tracheophyta</taxon>
        <taxon>Spermatophyta</taxon>
        <taxon>Magnoliopsida</taxon>
        <taxon>eudicotyledons</taxon>
        <taxon>Gunneridae</taxon>
        <taxon>Pentapetalae</taxon>
        <taxon>Caryophyllales</taxon>
        <taxon>Cactineae</taxon>
        <taxon>Cactaceae</taxon>
        <taxon>Cactoideae</taxon>
        <taxon>Echinocereeae</taxon>
        <taxon>Carnegiea</taxon>
    </lineage>
</organism>
<sequence length="151" mass="16851">MQAAEHVKATFMWCLRELVRPSQPLSEDYHSFCPDFNLEVAEMSTQDFHIPELTQAVFYATVLNDAVALGVSCGIMSDTLVPVLEWLNCCVFASWLETKREALRRVHSQRLTPAGANSELVGGQEEKSGQGTPLLLLVVRSRLRVLDLCNS</sequence>
<name>A0A9Q1QN85_9CARY</name>
<comment type="caution">
    <text evidence="1">The sequence shown here is derived from an EMBL/GenBank/DDBJ whole genome shotgun (WGS) entry which is preliminary data.</text>
</comment>
<dbReference type="AlphaFoldDB" id="A0A9Q1QN85"/>
<evidence type="ECO:0000313" key="1">
    <source>
        <dbReference type="EMBL" id="KAJ8446295.1"/>
    </source>
</evidence>
<evidence type="ECO:0000313" key="2">
    <source>
        <dbReference type="Proteomes" id="UP001153076"/>
    </source>
</evidence>
<keyword evidence="2" id="KW-1185">Reference proteome</keyword>
<gene>
    <name evidence="1" type="ORF">Cgig2_005826</name>
</gene>
<dbReference type="Proteomes" id="UP001153076">
    <property type="component" value="Unassembled WGS sequence"/>
</dbReference>
<accession>A0A9Q1QN85</accession>
<protein>
    <submittedName>
        <fullName evidence="1">Uncharacterized protein</fullName>
    </submittedName>
</protein>
<reference evidence="1" key="1">
    <citation type="submission" date="2022-04" db="EMBL/GenBank/DDBJ databases">
        <title>Carnegiea gigantea Genome sequencing and assembly v2.</title>
        <authorList>
            <person name="Copetti D."/>
            <person name="Sanderson M.J."/>
            <person name="Burquez A."/>
            <person name="Wojciechowski M.F."/>
        </authorList>
    </citation>
    <scope>NUCLEOTIDE SEQUENCE</scope>
    <source>
        <strain evidence="1">SGP5-SGP5p</strain>
        <tissue evidence="1">Aerial part</tissue>
    </source>
</reference>